<proteinExistence type="predicted"/>
<evidence type="ECO:0000313" key="2">
    <source>
        <dbReference type="EMBL" id="QRP71851.1"/>
    </source>
</evidence>
<reference evidence="1 3" key="1">
    <citation type="submission" date="2020-12" db="EMBL/GenBank/DDBJ databases">
        <title>FDA dAtabase for Regulatory Grade micrObial Sequences (FDA-ARGOS): Supporting development and validation of Infectious Disease Dx tests.</title>
        <authorList>
            <person name="Sproer C."/>
            <person name="Gronow S."/>
            <person name="Severitt S."/>
            <person name="Schroder I."/>
            <person name="Tallon L."/>
            <person name="Sadzewicz L."/>
            <person name="Zhao X."/>
            <person name="Boylan J."/>
            <person name="Ott S."/>
            <person name="Bowen H."/>
            <person name="Vavikolanu K."/>
            <person name="Mehta A."/>
            <person name="Aluvathingal J."/>
            <person name="Nadendla S."/>
            <person name="Lowell S."/>
            <person name="Myers T."/>
            <person name="Yan Y."/>
            <person name="Sichtig H."/>
        </authorList>
    </citation>
    <scope>NUCLEOTIDE SEQUENCE [LARGE SCALE GENOMIC DNA]</scope>
    <source>
        <strain evidence="1 3">FDAARGOS_1053</strain>
        <strain evidence="2">FDAARGOS_1191</strain>
    </source>
</reference>
<dbReference type="Proteomes" id="UP000617681">
    <property type="component" value="Chromosome"/>
</dbReference>
<accession>A0A7T4EI08</accession>
<dbReference type="EMBL" id="CP066007">
    <property type="protein sequence ID" value="QQB47755.1"/>
    <property type="molecule type" value="Genomic_DNA"/>
</dbReference>
<gene>
    <name evidence="1" type="ORF">I6I10_09845</name>
    <name evidence="2" type="ORF">I6J21_06295</name>
</gene>
<sequence length="15" mass="1863">MCRKTNRVQLWENGK</sequence>
<evidence type="ECO:0000313" key="3">
    <source>
        <dbReference type="Proteomes" id="UP000596145"/>
    </source>
</evidence>
<dbReference type="Proteomes" id="UP000596145">
    <property type="component" value="Chromosome"/>
</dbReference>
<dbReference type="EMBL" id="CP069534">
    <property type="protein sequence ID" value="QRP71851.1"/>
    <property type="molecule type" value="Genomic_DNA"/>
</dbReference>
<name>A0A7T4EI08_9CORY</name>
<dbReference type="RefSeq" id="WP_141759632.1">
    <property type="nucleotide sequence ID" value="NZ_JALXWN010000013.1"/>
</dbReference>
<protein>
    <submittedName>
        <fullName evidence="1">Uncharacterized protein</fullName>
    </submittedName>
</protein>
<evidence type="ECO:0000313" key="1">
    <source>
        <dbReference type="EMBL" id="QQB47755.1"/>
    </source>
</evidence>
<organism evidence="1 3">
    <name type="scientific">Corynebacterium glucuronolyticum</name>
    <dbReference type="NCBI Taxonomy" id="39791"/>
    <lineage>
        <taxon>Bacteria</taxon>
        <taxon>Bacillati</taxon>
        <taxon>Actinomycetota</taxon>
        <taxon>Actinomycetes</taxon>
        <taxon>Mycobacteriales</taxon>
        <taxon>Corynebacteriaceae</taxon>
        <taxon>Corynebacterium</taxon>
    </lineage>
</organism>